<feature type="compositionally biased region" description="Polar residues" evidence="1">
    <location>
        <begin position="1"/>
        <end position="11"/>
    </location>
</feature>
<dbReference type="InterPro" id="IPR005186">
    <property type="entry name" value="FlaG"/>
</dbReference>
<evidence type="ECO:0000313" key="2">
    <source>
        <dbReference type="EMBL" id="TFW26016.1"/>
    </source>
</evidence>
<organism evidence="2 3">
    <name type="scientific">Duganella callida</name>
    <dbReference type="NCBI Taxonomy" id="2561932"/>
    <lineage>
        <taxon>Bacteria</taxon>
        <taxon>Pseudomonadati</taxon>
        <taxon>Pseudomonadota</taxon>
        <taxon>Betaproteobacteria</taxon>
        <taxon>Burkholderiales</taxon>
        <taxon>Oxalobacteraceae</taxon>
        <taxon>Telluria group</taxon>
        <taxon>Duganella</taxon>
    </lineage>
</organism>
<dbReference type="Pfam" id="PF03646">
    <property type="entry name" value="FlaG"/>
    <property type="match status" value="1"/>
</dbReference>
<name>A0A4Y9SPT6_9BURK</name>
<dbReference type="PANTHER" id="PTHR37166:SF1">
    <property type="entry name" value="PROTEIN FLAG"/>
    <property type="match status" value="1"/>
</dbReference>
<dbReference type="AlphaFoldDB" id="A0A4Y9SPT6"/>
<dbReference type="InterPro" id="IPR035924">
    <property type="entry name" value="FlaG-like_sf"/>
</dbReference>
<dbReference type="SUPFAM" id="SSF160214">
    <property type="entry name" value="FlaG-like"/>
    <property type="match status" value="1"/>
</dbReference>
<keyword evidence="2" id="KW-0966">Cell projection</keyword>
<dbReference type="EMBL" id="SPVG01000083">
    <property type="protein sequence ID" value="TFW26016.1"/>
    <property type="molecule type" value="Genomic_DNA"/>
</dbReference>
<sequence>MTIDTIGSATTARPADRSAVSPDAAAASGVARAPATAVETVNAVKGSAPVPTLDQVSEAVSKLNKSPQAQSSGLEFSIDTDTKLTVVKVVDQSTKEVLRQMPTPEALAIAKALDEQIKSSPGLLLQQTA</sequence>
<dbReference type="PANTHER" id="PTHR37166">
    <property type="entry name" value="PROTEIN FLAG"/>
    <property type="match status" value="1"/>
</dbReference>
<dbReference type="Proteomes" id="UP000297729">
    <property type="component" value="Unassembled WGS sequence"/>
</dbReference>
<evidence type="ECO:0000256" key="1">
    <source>
        <dbReference type="SAM" id="MobiDB-lite"/>
    </source>
</evidence>
<gene>
    <name evidence="2" type="ORF">E4L98_08685</name>
</gene>
<protein>
    <submittedName>
        <fullName evidence="2">Flagellar protein FlaG</fullName>
    </submittedName>
</protein>
<keyword evidence="2" id="KW-0282">Flagellum</keyword>
<dbReference type="Gene3D" id="3.30.160.170">
    <property type="entry name" value="FlaG-like"/>
    <property type="match status" value="1"/>
</dbReference>
<keyword evidence="2" id="KW-0969">Cilium</keyword>
<feature type="region of interest" description="Disordered" evidence="1">
    <location>
        <begin position="1"/>
        <end position="20"/>
    </location>
</feature>
<comment type="caution">
    <text evidence="2">The sequence shown here is derived from an EMBL/GenBank/DDBJ whole genome shotgun (WGS) entry which is preliminary data.</text>
</comment>
<evidence type="ECO:0000313" key="3">
    <source>
        <dbReference type="Proteomes" id="UP000297729"/>
    </source>
</evidence>
<accession>A0A4Y9SPT6</accession>
<dbReference type="RefSeq" id="WP_135201165.1">
    <property type="nucleotide sequence ID" value="NZ_SPVG01000083.1"/>
</dbReference>
<proteinExistence type="predicted"/>
<dbReference type="OrthoDB" id="8565152at2"/>
<reference evidence="2 3" key="1">
    <citation type="submission" date="2019-03" db="EMBL/GenBank/DDBJ databases">
        <title>Draft Genome Sequence of Duganella callidus sp. nov., a Novel Duganella Species Isolated from Cultivated Soil.</title>
        <authorList>
            <person name="Raths R."/>
            <person name="Peta V."/>
            <person name="Bucking H."/>
        </authorList>
    </citation>
    <scope>NUCLEOTIDE SEQUENCE [LARGE SCALE GENOMIC DNA]</scope>
    <source>
        <strain evidence="2 3">DN04</strain>
    </source>
</reference>
<keyword evidence="3" id="KW-1185">Reference proteome</keyword>